<keyword evidence="4 5" id="KW-0067">ATP-binding</keyword>
<dbReference type="InterPro" id="IPR017871">
    <property type="entry name" value="ABC_transporter-like_CS"/>
</dbReference>
<dbReference type="InterPro" id="IPR050319">
    <property type="entry name" value="ABC_transp_ATP-bind"/>
</dbReference>
<dbReference type="InterPro" id="IPR027417">
    <property type="entry name" value="P-loop_NTPase"/>
</dbReference>
<dbReference type="GO" id="GO:0016887">
    <property type="term" value="F:ATP hydrolysis activity"/>
    <property type="evidence" value="ECO:0007669"/>
    <property type="project" value="InterPro"/>
</dbReference>
<dbReference type="FunFam" id="3.40.50.300:FF:000016">
    <property type="entry name" value="Oligopeptide ABC transporter ATP-binding component"/>
    <property type="match status" value="1"/>
</dbReference>
<keyword evidence="2" id="KW-0813">Transport</keyword>
<dbReference type="PANTHER" id="PTHR43776">
    <property type="entry name" value="TRANSPORT ATP-BINDING PROTEIN"/>
    <property type="match status" value="1"/>
</dbReference>
<dbReference type="AlphaFoldDB" id="A0A652YUK4"/>
<gene>
    <name evidence="5" type="ORF">FNL38_102906</name>
</gene>
<dbReference type="SUPFAM" id="SSF52540">
    <property type="entry name" value="P-loop containing nucleoside triphosphate hydrolases"/>
    <property type="match status" value="1"/>
</dbReference>
<evidence type="ECO:0000256" key="3">
    <source>
        <dbReference type="ARBA" id="ARBA00022741"/>
    </source>
</evidence>
<dbReference type="CDD" id="cd03257">
    <property type="entry name" value="ABC_NikE_OppD_transporters"/>
    <property type="match status" value="1"/>
</dbReference>
<organism evidence="5">
    <name type="scientific">Nocardia globerula</name>
    <dbReference type="NCBI Taxonomy" id="1818"/>
    <lineage>
        <taxon>Bacteria</taxon>
        <taxon>Bacillati</taxon>
        <taxon>Actinomycetota</taxon>
        <taxon>Actinomycetes</taxon>
        <taxon>Mycobacteriales</taxon>
        <taxon>Nocardiaceae</taxon>
        <taxon>Nocardia</taxon>
    </lineage>
</organism>
<evidence type="ECO:0000256" key="2">
    <source>
        <dbReference type="ARBA" id="ARBA00022448"/>
    </source>
</evidence>
<comment type="caution">
    <text evidence="5">The sequence shown here is derived from an EMBL/GenBank/DDBJ whole genome shotgun (WGS) entry which is preliminary data.</text>
</comment>
<dbReference type="GO" id="GO:0005524">
    <property type="term" value="F:ATP binding"/>
    <property type="evidence" value="ECO:0007669"/>
    <property type="project" value="UniProtKB-KW"/>
</dbReference>
<dbReference type="PROSITE" id="PS50893">
    <property type="entry name" value="ABC_TRANSPORTER_2"/>
    <property type="match status" value="1"/>
</dbReference>
<name>A0A652YUK4_NOCGL</name>
<dbReference type="Pfam" id="PF00005">
    <property type="entry name" value="ABC_tran"/>
    <property type="match status" value="1"/>
</dbReference>
<dbReference type="PANTHER" id="PTHR43776:SF7">
    <property type="entry name" value="D,D-DIPEPTIDE TRANSPORT ATP-BINDING PROTEIN DDPF-RELATED"/>
    <property type="match status" value="1"/>
</dbReference>
<dbReference type="Gene3D" id="3.40.50.300">
    <property type="entry name" value="P-loop containing nucleotide triphosphate hydrolases"/>
    <property type="match status" value="1"/>
</dbReference>
<sequence>MSLLEVKNVSKSFASGRDFLGRRTKWSHAVKDVSFSLEAGECLAVVGESGAGKSTVGRIALRLIEPDTGSITFDGVDVRAAKPAELRSMRRGMQMIFQDPHSSLNPRMTVVDAVVEPLIVHTDMGRGEREKLATAMLDKVGIGSRYFGRYPAELSGGQLQRVAIARALTLNPKMIVCDEPVAALDVSVRAQVLNLLRDLQEELGLAYLFVCHDLALIEVIADRVLVMARGEVVESGSVEDIFRRPQQEYTRTLLDAIPVPVPRSVRGQEFEGVRAEPVS</sequence>
<dbReference type="SMART" id="SM00382">
    <property type="entry name" value="AAA"/>
    <property type="match status" value="1"/>
</dbReference>
<evidence type="ECO:0000256" key="1">
    <source>
        <dbReference type="ARBA" id="ARBA00005417"/>
    </source>
</evidence>
<dbReference type="InterPro" id="IPR003439">
    <property type="entry name" value="ABC_transporter-like_ATP-bd"/>
</dbReference>
<dbReference type="PROSITE" id="PS00211">
    <property type="entry name" value="ABC_TRANSPORTER_1"/>
    <property type="match status" value="1"/>
</dbReference>
<protein>
    <submittedName>
        <fullName evidence="5">Oligopeptide transport system ATP-binding protein</fullName>
    </submittedName>
</protein>
<dbReference type="GO" id="GO:0055085">
    <property type="term" value="P:transmembrane transport"/>
    <property type="evidence" value="ECO:0007669"/>
    <property type="project" value="UniProtKB-ARBA"/>
</dbReference>
<comment type="similarity">
    <text evidence="1">Belongs to the ABC transporter superfamily.</text>
</comment>
<dbReference type="InterPro" id="IPR003593">
    <property type="entry name" value="AAA+_ATPase"/>
</dbReference>
<proteinExistence type="inferred from homology"/>
<reference evidence="5" key="1">
    <citation type="submission" date="2019-07" db="EMBL/GenBank/DDBJ databases">
        <title>Genomic Encyclopedia of Type Strains, Phase IV (KMG-IV): sequencing the most valuable type-strain genomes for metagenomic binning, comparative biology and taxonomic classification.</title>
        <authorList>
            <person name="Goeker M."/>
        </authorList>
    </citation>
    <scope>NUCLEOTIDE SEQUENCE</scope>
    <source>
        <strain evidence="5">DSM 44596</strain>
    </source>
</reference>
<dbReference type="EMBL" id="VNIQ01000002">
    <property type="protein sequence ID" value="TYQ06762.1"/>
    <property type="molecule type" value="Genomic_DNA"/>
</dbReference>
<keyword evidence="3" id="KW-0547">Nucleotide-binding</keyword>
<evidence type="ECO:0000256" key="4">
    <source>
        <dbReference type="ARBA" id="ARBA00022840"/>
    </source>
</evidence>
<accession>A0A652YUK4</accession>
<evidence type="ECO:0000313" key="5">
    <source>
        <dbReference type="EMBL" id="TYQ06762.1"/>
    </source>
</evidence>